<accession>A0ABD0B588</accession>
<sequence length="93" mass="10207">MGLQRAQGQRAALLGEHAEFAYQFPRQGAQGAGIHGVVSLWWHLVVMRNQYHFLVVDDNHLREKGRKTGRKKGPGEGPNIGNPRGGADPILGQ</sequence>
<evidence type="ECO:0000313" key="2">
    <source>
        <dbReference type="EMBL" id="GJB91100.1"/>
    </source>
</evidence>
<evidence type="ECO:0000256" key="1">
    <source>
        <dbReference type="SAM" id="MobiDB-lite"/>
    </source>
</evidence>
<dbReference type="AlphaFoldDB" id="A0ABD0B588"/>
<dbReference type="EMBL" id="BPOP01000008">
    <property type="protein sequence ID" value="GJB91100.1"/>
    <property type="molecule type" value="Genomic_DNA"/>
</dbReference>
<feature type="compositionally biased region" description="Basic residues" evidence="1">
    <location>
        <begin position="63"/>
        <end position="72"/>
    </location>
</feature>
<organism evidence="2 3">
    <name type="scientific">Aeromonas caviae</name>
    <name type="common">Aeromonas punctata</name>
    <dbReference type="NCBI Taxonomy" id="648"/>
    <lineage>
        <taxon>Bacteria</taxon>
        <taxon>Pseudomonadati</taxon>
        <taxon>Pseudomonadota</taxon>
        <taxon>Gammaproteobacteria</taxon>
        <taxon>Aeromonadales</taxon>
        <taxon>Aeromonadaceae</taxon>
        <taxon>Aeromonas</taxon>
    </lineage>
</organism>
<proteinExistence type="predicted"/>
<reference evidence="2 3" key="1">
    <citation type="submission" date="2021-07" db="EMBL/GenBank/DDBJ databases">
        <title>Draft genome sequence of carbapenem-resistant Aeromonas spp. in Japan.</title>
        <authorList>
            <person name="Maehana S."/>
            <person name="Suzuki M."/>
            <person name="Kitasato H."/>
        </authorList>
    </citation>
    <scope>NUCLEOTIDE SEQUENCE [LARGE SCALE GENOMIC DNA]</scope>
    <source>
        <strain evidence="2 3">KAM382</strain>
    </source>
</reference>
<feature type="region of interest" description="Disordered" evidence="1">
    <location>
        <begin position="62"/>
        <end position="93"/>
    </location>
</feature>
<gene>
    <name evidence="2" type="ORF">KAM382_11610</name>
</gene>
<evidence type="ECO:0000313" key="3">
    <source>
        <dbReference type="Proteomes" id="UP000737420"/>
    </source>
</evidence>
<protein>
    <submittedName>
        <fullName evidence="2">Uncharacterized protein</fullName>
    </submittedName>
</protein>
<name>A0ABD0B588_AERCA</name>
<dbReference type="Proteomes" id="UP000737420">
    <property type="component" value="Unassembled WGS sequence"/>
</dbReference>
<comment type="caution">
    <text evidence="2">The sequence shown here is derived from an EMBL/GenBank/DDBJ whole genome shotgun (WGS) entry which is preliminary data.</text>
</comment>